<dbReference type="PANTHER" id="PTHR30269:SF37">
    <property type="entry name" value="MEMBRANE TRANSPORTER PROTEIN"/>
    <property type="match status" value="1"/>
</dbReference>
<comment type="similarity">
    <text evidence="2 8">Belongs to the 4-toluene sulfonate uptake permease (TSUP) (TC 2.A.102) family.</text>
</comment>
<evidence type="ECO:0000313" key="9">
    <source>
        <dbReference type="EMBL" id="RUO49790.1"/>
    </source>
</evidence>
<proteinExistence type="inferred from homology"/>
<dbReference type="STRING" id="519452.SAMN04488139_1095"/>
<keyword evidence="10" id="KW-1185">Reference proteome</keyword>
<comment type="caution">
    <text evidence="9">The sequence shown here is derived from an EMBL/GenBank/DDBJ whole genome shotgun (WGS) entry which is preliminary data.</text>
</comment>
<dbReference type="InterPro" id="IPR002781">
    <property type="entry name" value="TM_pro_TauE-like"/>
</dbReference>
<protein>
    <recommendedName>
        <fullName evidence="8">Probable membrane transporter protein</fullName>
    </recommendedName>
</protein>
<sequence>MEYLIIIAIMFLGACLQGITGFGSGLIAVPLLTLLLPLTVITPTLSVVNFVMATYLAWALRHHVRLQQWRALLLSGIIGTLLGNYLLAYMRLDWLQMAMAVMIFMVAILFWFGLQWRHQSGQRLQSLTGLLAGFSNGALTLGGPPVVLFLTGNNLDRLAFRATLTVFFWVLALTNIVSFSAQGLYQIDFVATLISLLIGAIAGAWVGHNVSGYLSERLFRKISLLLVMAASIIAFWGAL</sequence>
<name>A0A432XM60_9GAMM</name>
<feature type="transmembrane region" description="Helical" evidence="8">
    <location>
        <begin position="126"/>
        <end position="152"/>
    </location>
</feature>
<evidence type="ECO:0000256" key="3">
    <source>
        <dbReference type="ARBA" id="ARBA00022448"/>
    </source>
</evidence>
<evidence type="ECO:0000256" key="8">
    <source>
        <dbReference type="RuleBase" id="RU363041"/>
    </source>
</evidence>
<evidence type="ECO:0000256" key="5">
    <source>
        <dbReference type="ARBA" id="ARBA00022692"/>
    </source>
</evidence>
<dbReference type="RefSeq" id="WP_092838566.1">
    <property type="nucleotide sequence ID" value="NZ_FPCF01000001.1"/>
</dbReference>
<feature type="transmembrane region" description="Helical" evidence="8">
    <location>
        <begin position="218"/>
        <end position="238"/>
    </location>
</feature>
<feature type="transmembrane region" description="Helical" evidence="8">
    <location>
        <begin position="31"/>
        <end position="57"/>
    </location>
</feature>
<evidence type="ECO:0000256" key="6">
    <source>
        <dbReference type="ARBA" id="ARBA00022989"/>
    </source>
</evidence>
<organism evidence="9 10">
    <name type="scientific">Pseudidiomarina donghaiensis</name>
    <dbReference type="NCBI Taxonomy" id="519452"/>
    <lineage>
        <taxon>Bacteria</taxon>
        <taxon>Pseudomonadati</taxon>
        <taxon>Pseudomonadota</taxon>
        <taxon>Gammaproteobacteria</taxon>
        <taxon>Alteromonadales</taxon>
        <taxon>Idiomarinaceae</taxon>
        <taxon>Pseudidiomarina</taxon>
    </lineage>
</organism>
<dbReference type="Pfam" id="PF01925">
    <property type="entry name" value="TauE"/>
    <property type="match status" value="1"/>
</dbReference>
<feature type="transmembrane region" description="Helical" evidence="8">
    <location>
        <begin position="69"/>
        <end position="88"/>
    </location>
</feature>
<feature type="transmembrane region" description="Helical" evidence="8">
    <location>
        <begin position="189"/>
        <end position="206"/>
    </location>
</feature>
<dbReference type="AlphaFoldDB" id="A0A432XM60"/>
<keyword evidence="4 8" id="KW-1003">Cell membrane</keyword>
<accession>A0A432XM60</accession>
<evidence type="ECO:0000313" key="10">
    <source>
        <dbReference type="Proteomes" id="UP000286985"/>
    </source>
</evidence>
<dbReference type="Proteomes" id="UP000286985">
    <property type="component" value="Unassembled WGS sequence"/>
</dbReference>
<feature type="transmembrane region" description="Helical" evidence="8">
    <location>
        <begin position="94"/>
        <end position="114"/>
    </location>
</feature>
<evidence type="ECO:0000256" key="1">
    <source>
        <dbReference type="ARBA" id="ARBA00004651"/>
    </source>
</evidence>
<dbReference type="OrthoDB" id="7843147at2"/>
<keyword evidence="6 8" id="KW-1133">Transmembrane helix</keyword>
<comment type="subcellular location">
    <subcellularLocation>
        <location evidence="1 8">Cell membrane</location>
        <topology evidence="1 8">Multi-pass membrane protein</topology>
    </subcellularLocation>
</comment>
<evidence type="ECO:0000256" key="4">
    <source>
        <dbReference type="ARBA" id="ARBA00022475"/>
    </source>
</evidence>
<reference evidence="10" key="1">
    <citation type="journal article" date="2018" name="Front. Microbiol.">
        <title>Genome-Based Analysis Reveals the Taxonomy and Diversity of the Family Idiomarinaceae.</title>
        <authorList>
            <person name="Liu Y."/>
            <person name="Lai Q."/>
            <person name="Shao Z."/>
        </authorList>
    </citation>
    <scope>NUCLEOTIDE SEQUENCE [LARGE SCALE GENOMIC DNA]</scope>
    <source>
        <strain evidence="10">908033</strain>
    </source>
</reference>
<gene>
    <name evidence="9" type="ORF">CWE24_04775</name>
</gene>
<dbReference type="GO" id="GO:0005886">
    <property type="term" value="C:plasma membrane"/>
    <property type="evidence" value="ECO:0007669"/>
    <property type="project" value="UniProtKB-SubCell"/>
</dbReference>
<evidence type="ECO:0000256" key="2">
    <source>
        <dbReference type="ARBA" id="ARBA00009142"/>
    </source>
</evidence>
<keyword evidence="7 8" id="KW-0472">Membrane</keyword>
<dbReference type="InterPro" id="IPR052017">
    <property type="entry name" value="TSUP"/>
</dbReference>
<dbReference type="EMBL" id="PIPU01000001">
    <property type="protein sequence ID" value="RUO49790.1"/>
    <property type="molecule type" value="Genomic_DNA"/>
</dbReference>
<keyword evidence="5 8" id="KW-0812">Transmembrane</keyword>
<keyword evidence="3" id="KW-0813">Transport</keyword>
<evidence type="ECO:0000256" key="7">
    <source>
        <dbReference type="ARBA" id="ARBA00023136"/>
    </source>
</evidence>
<dbReference type="PANTHER" id="PTHR30269">
    <property type="entry name" value="TRANSMEMBRANE PROTEIN YFCA"/>
    <property type="match status" value="1"/>
</dbReference>
<feature type="transmembrane region" description="Helical" evidence="8">
    <location>
        <begin position="158"/>
        <end position="177"/>
    </location>
</feature>